<sequence>MVKKTNMMAQKGGSTEPSKSGAASSIRKTASVDSEAVSSEEEAVCPVPEDIPCEPPYFVTEIVTLRPESIYPIRIHSGLLNAKAPNVNLASLERWANHTLARFVDWAYTGTYKILYGHHDLDDDFSADNIDLSAKMGMHIELILFAEEFKIAELSHEGEKQLKELLDTHFTQFGFDEVCCFINDVCHPALLDLRVGASVCQMLASYVGRYSDVMCKDEGEFESLLRDYPGFAVAVIKHLSKHVAQ</sequence>
<protein>
    <recommendedName>
        <fullName evidence="4">BTB domain-containing protein</fullName>
    </recommendedName>
</protein>
<dbReference type="EMBL" id="KZ824322">
    <property type="protein sequence ID" value="RAL07895.1"/>
    <property type="molecule type" value="Genomic_DNA"/>
</dbReference>
<proteinExistence type="predicted"/>
<dbReference type="AlphaFoldDB" id="A0A395HKZ2"/>
<organism evidence="2 3">
    <name type="scientific">Aspergillus homomorphus (strain CBS 101889)</name>
    <dbReference type="NCBI Taxonomy" id="1450537"/>
    <lineage>
        <taxon>Eukaryota</taxon>
        <taxon>Fungi</taxon>
        <taxon>Dikarya</taxon>
        <taxon>Ascomycota</taxon>
        <taxon>Pezizomycotina</taxon>
        <taxon>Eurotiomycetes</taxon>
        <taxon>Eurotiomycetidae</taxon>
        <taxon>Eurotiales</taxon>
        <taxon>Aspergillaceae</taxon>
        <taxon>Aspergillus</taxon>
        <taxon>Aspergillus subgen. Circumdati</taxon>
    </lineage>
</organism>
<feature type="region of interest" description="Disordered" evidence="1">
    <location>
        <begin position="1"/>
        <end position="44"/>
    </location>
</feature>
<evidence type="ECO:0000256" key="1">
    <source>
        <dbReference type="SAM" id="MobiDB-lite"/>
    </source>
</evidence>
<gene>
    <name evidence="2" type="ORF">BO97DRAFT_428824</name>
</gene>
<name>A0A395HKZ2_ASPHC</name>
<feature type="compositionally biased region" description="Polar residues" evidence="1">
    <location>
        <begin position="12"/>
        <end position="28"/>
    </location>
</feature>
<dbReference type="Proteomes" id="UP000248961">
    <property type="component" value="Unassembled WGS sequence"/>
</dbReference>
<evidence type="ECO:0000313" key="3">
    <source>
        <dbReference type="Proteomes" id="UP000248961"/>
    </source>
</evidence>
<keyword evidence="3" id="KW-1185">Reference proteome</keyword>
<dbReference type="GeneID" id="37201612"/>
<accession>A0A395HKZ2</accession>
<dbReference type="RefSeq" id="XP_025547049.1">
    <property type="nucleotide sequence ID" value="XM_025697323.1"/>
</dbReference>
<dbReference type="OrthoDB" id="10598127at2759"/>
<evidence type="ECO:0000313" key="2">
    <source>
        <dbReference type="EMBL" id="RAL07895.1"/>
    </source>
</evidence>
<reference evidence="2 3" key="1">
    <citation type="submission" date="2018-02" db="EMBL/GenBank/DDBJ databases">
        <title>The genomes of Aspergillus section Nigri reveals drivers in fungal speciation.</title>
        <authorList>
            <consortium name="DOE Joint Genome Institute"/>
            <person name="Vesth T.C."/>
            <person name="Nybo J."/>
            <person name="Theobald S."/>
            <person name="Brandl J."/>
            <person name="Frisvad J.C."/>
            <person name="Nielsen K.F."/>
            <person name="Lyhne E.K."/>
            <person name="Kogle M.E."/>
            <person name="Kuo A."/>
            <person name="Riley R."/>
            <person name="Clum A."/>
            <person name="Nolan M."/>
            <person name="Lipzen A."/>
            <person name="Salamov A."/>
            <person name="Henrissat B."/>
            <person name="Wiebenga A."/>
            <person name="De vries R.P."/>
            <person name="Grigoriev I.V."/>
            <person name="Mortensen U.H."/>
            <person name="Andersen M.R."/>
            <person name="Baker S.E."/>
        </authorList>
    </citation>
    <scope>NUCLEOTIDE SEQUENCE [LARGE SCALE GENOMIC DNA]</scope>
    <source>
        <strain evidence="2 3">CBS 101889</strain>
    </source>
</reference>
<evidence type="ECO:0008006" key="4">
    <source>
        <dbReference type="Google" id="ProtNLM"/>
    </source>
</evidence>
<dbReference type="VEuPathDB" id="FungiDB:BO97DRAFT_428824"/>